<dbReference type="GO" id="GO:0016646">
    <property type="term" value="F:oxidoreductase activity, acting on the CH-NH group of donors, NAD or NADP as acceptor"/>
    <property type="evidence" value="ECO:0007669"/>
    <property type="project" value="UniProtKB-ARBA"/>
</dbReference>
<accession>A0A939BVU9</accession>
<feature type="compositionally biased region" description="Low complexity" evidence="1">
    <location>
        <begin position="12"/>
        <end position="22"/>
    </location>
</feature>
<comment type="caution">
    <text evidence="3">The sequence shown here is derived from an EMBL/GenBank/DDBJ whole genome shotgun (WGS) entry which is preliminary data.</text>
</comment>
<dbReference type="EMBL" id="JAERTX010000008">
    <property type="protein sequence ID" value="MBM9460346.1"/>
    <property type="molecule type" value="Genomic_DNA"/>
</dbReference>
<evidence type="ECO:0000313" key="3">
    <source>
        <dbReference type="EMBL" id="MBM9460346.1"/>
    </source>
</evidence>
<evidence type="ECO:0000259" key="2">
    <source>
        <dbReference type="SMART" id="SM00903"/>
    </source>
</evidence>
<organism evidence="3 4">
    <name type="scientific">Nocardioides faecalis</name>
    <dbReference type="NCBI Taxonomy" id="2803858"/>
    <lineage>
        <taxon>Bacteria</taxon>
        <taxon>Bacillati</taxon>
        <taxon>Actinomycetota</taxon>
        <taxon>Actinomycetes</taxon>
        <taxon>Propionibacteriales</taxon>
        <taxon>Nocardioidaceae</taxon>
        <taxon>Nocardioides</taxon>
    </lineage>
</organism>
<feature type="domain" description="Flavin reductase like" evidence="2">
    <location>
        <begin position="29"/>
        <end position="171"/>
    </location>
</feature>
<evidence type="ECO:0000313" key="4">
    <source>
        <dbReference type="Proteomes" id="UP000663791"/>
    </source>
</evidence>
<name>A0A939BVU9_9ACTN</name>
<evidence type="ECO:0000256" key="1">
    <source>
        <dbReference type="SAM" id="MobiDB-lite"/>
    </source>
</evidence>
<dbReference type="InterPro" id="IPR012349">
    <property type="entry name" value="Split_barrel_FMN-bd"/>
</dbReference>
<dbReference type="Gene3D" id="2.30.110.10">
    <property type="entry name" value="Electron Transport, Fmn-binding Protein, Chain A"/>
    <property type="match status" value="1"/>
</dbReference>
<dbReference type="GO" id="GO:0010181">
    <property type="term" value="F:FMN binding"/>
    <property type="evidence" value="ECO:0007669"/>
    <property type="project" value="InterPro"/>
</dbReference>
<dbReference type="RefSeq" id="WP_205291655.1">
    <property type="nucleotide sequence ID" value="NZ_CP074406.1"/>
</dbReference>
<dbReference type="Pfam" id="PF01613">
    <property type="entry name" value="Flavin_Reduct"/>
    <property type="match status" value="1"/>
</dbReference>
<dbReference type="SUPFAM" id="SSF55781">
    <property type="entry name" value="GAF domain-like"/>
    <property type="match status" value="1"/>
</dbReference>
<dbReference type="AlphaFoldDB" id="A0A939BVU9"/>
<dbReference type="Proteomes" id="UP000663791">
    <property type="component" value="Unassembled WGS sequence"/>
</dbReference>
<dbReference type="InterPro" id="IPR002563">
    <property type="entry name" value="Flavin_Rdtase-like_dom"/>
</dbReference>
<dbReference type="SMART" id="SM00903">
    <property type="entry name" value="Flavin_Reduct"/>
    <property type="match status" value="1"/>
</dbReference>
<dbReference type="SUPFAM" id="SSF50475">
    <property type="entry name" value="FMN-binding split barrel"/>
    <property type="match status" value="1"/>
</dbReference>
<dbReference type="Gene3D" id="3.30.450.40">
    <property type="match status" value="1"/>
</dbReference>
<proteinExistence type="predicted"/>
<dbReference type="InterPro" id="IPR029016">
    <property type="entry name" value="GAF-like_dom_sf"/>
</dbReference>
<reference evidence="3" key="1">
    <citation type="submission" date="2021-01" db="EMBL/GenBank/DDBJ databases">
        <title>Novel species in genus Nocardioides.</title>
        <authorList>
            <person name="Zhang G."/>
        </authorList>
    </citation>
    <scope>NUCLEOTIDE SEQUENCE</scope>
    <source>
        <strain evidence="3">Zg-536</strain>
    </source>
</reference>
<protein>
    <submittedName>
        <fullName evidence="3">Flavin reductase</fullName>
    </submittedName>
</protein>
<keyword evidence="4" id="KW-1185">Reference proteome</keyword>
<sequence length="411" mass="43494">MTHAPRRPPGQTPTAAGAAGNPDRFHEAFSQFPGGAYVCAVSDAAGDVVAEMPVGVVPLALEAPRVLLVLHTGSPLTGLLAEQARCSISLLAQGQEDLVRRSAAGQVGGEGTWQHSPTGLPVVDGAACWVECEVTQTVVDGELTLVSANATDVGLAANAHPMLSYQGGYGAFLPGLLSVAPASGPEPARRVAELARGPIEALASELRVECGVFAYEDWHTVSVAVANHSPAARRTRLGYRIPVIPPLGIQFVGSPGSGVTEEEWLARLGTASQTEAALVREQLARVRERGWSLMLDGPLSVHDLDQLVSDYTNPEHTADDEAALLAAIRAMAPYHEPEELLDTELYDVISLSVPVRSPAGETLALLRVHELPRQASGYEVHSWISLLQEAAQSVEQRLADERLTLTTPPPT</sequence>
<gene>
    <name evidence="3" type="ORF">JK386_10565</name>
</gene>
<feature type="region of interest" description="Disordered" evidence="1">
    <location>
        <begin position="1"/>
        <end position="22"/>
    </location>
</feature>